<evidence type="ECO:0000313" key="3">
    <source>
        <dbReference type="Proteomes" id="UP000250369"/>
    </source>
</evidence>
<reference evidence="2 3" key="1">
    <citation type="journal article" date="2009" name="Int. J. Syst. Evol. Microbiol.">
        <title>Paenibacillus contaminans sp. nov., isolated from a contaminated laboratory plate.</title>
        <authorList>
            <person name="Chou J.H."/>
            <person name="Lee J.H."/>
            <person name="Lin M.C."/>
            <person name="Chang P.S."/>
            <person name="Arun A.B."/>
            <person name="Young C.C."/>
            <person name="Chen W.M."/>
        </authorList>
    </citation>
    <scope>NUCLEOTIDE SEQUENCE [LARGE SCALE GENOMIC DNA]</scope>
    <source>
        <strain evidence="2 3">CKOBP-6</strain>
    </source>
</reference>
<feature type="transmembrane region" description="Helical" evidence="1">
    <location>
        <begin position="42"/>
        <end position="61"/>
    </location>
</feature>
<dbReference type="AlphaFoldDB" id="A0A329MKZ6"/>
<evidence type="ECO:0000313" key="2">
    <source>
        <dbReference type="EMBL" id="RAV20591.1"/>
    </source>
</evidence>
<gene>
    <name evidence="2" type="ORF">DQG23_13835</name>
</gene>
<keyword evidence="3" id="KW-1185">Reference proteome</keyword>
<dbReference type="Proteomes" id="UP000250369">
    <property type="component" value="Unassembled WGS sequence"/>
</dbReference>
<dbReference type="EMBL" id="QMFB01000007">
    <property type="protein sequence ID" value="RAV20591.1"/>
    <property type="molecule type" value="Genomic_DNA"/>
</dbReference>
<sequence length="65" mass="6968">MEINAEAPLTGSYDPRLARAFFVCFRSVQGGGGLKDVKLKRIAVAAAIAGIVMIVCGVMQWNGWL</sequence>
<keyword evidence="1" id="KW-0472">Membrane</keyword>
<keyword evidence="1" id="KW-0812">Transmembrane</keyword>
<name>A0A329MKZ6_9BACL</name>
<proteinExistence type="predicted"/>
<keyword evidence="1" id="KW-1133">Transmembrane helix</keyword>
<comment type="caution">
    <text evidence="2">The sequence shown here is derived from an EMBL/GenBank/DDBJ whole genome shotgun (WGS) entry which is preliminary data.</text>
</comment>
<accession>A0A329MKZ6</accession>
<organism evidence="2 3">
    <name type="scientific">Paenibacillus contaminans</name>
    <dbReference type="NCBI Taxonomy" id="450362"/>
    <lineage>
        <taxon>Bacteria</taxon>
        <taxon>Bacillati</taxon>
        <taxon>Bacillota</taxon>
        <taxon>Bacilli</taxon>
        <taxon>Bacillales</taxon>
        <taxon>Paenibacillaceae</taxon>
        <taxon>Paenibacillus</taxon>
    </lineage>
</organism>
<protein>
    <submittedName>
        <fullName evidence="2">Uncharacterized protein</fullName>
    </submittedName>
</protein>
<evidence type="ECO:0000256" key="1">
    <source>
        <dbReference type="SAM" id="Phobius"/>
    </source>
</evidence>